<dbReference type="EC" id="1.1.1.100" evidence="3"/>
<name>A0A9Q1LJK7_9SOLA</name>
<evidence type="ECO:0000256" key="2">
    <source>
        <dbReference type="ARBA" id="ARBA00006484"/>
    </source>
</evidence>
<dbReference type="InterPro" id="IPR002347">
    <property type="entry name" value="SDR_fam"/>
</dbReference>
<evidence type="ECO:0000256" key="5">
    <source>
        <dbReference type="ARBA" id="ARBA00022832"/>
    </source>
</evidence>
<dbReference type="PRINTS" id="PR00081">
    <property type="entry name" value="GDHRDH"/>
</dbReference>
<dbReference type="GO" id="GO:0006633">
    <property type="term" value="P:fatty acid biosynthetic process"/>
    <property type="evidence" value="ECO:0007669"/>
    <property type="project" value="UniProtKB-KW"/>
</dbReference>
<evidence type="ECO:0000256" key="7">
    <source>
        <dbReference type="ARBA" id="ARBA00048508"/>
    </source>
</evidence>
<sequence length="109" mass="11228">MQAAAKIMMKKKKGRIVNISSVVGLVGNAGQANYSAAKAGVNAKAPGFIASDMTSKLSEDIEKKILASVPLGRYGQPDEVAGLVEFLALSPAASYITGQVLTIDGGMVM</sequence>
<keyword evidence="6" id="KW-0443">Lipid metabolism</keyword>
<dbReference type="AlphaFoldDB" id="A0A9Q1LJK7"/>
<evidence type="ECO:0000256" key="3">
    <source>
        <dbReference type="ARBA" id="ARBA00012948"/>
    </source>
</evidence>
<dbReference type="SUPFAM" id="SSF51735">
    <property type="entry name" value="NAD(P)-binding Rossmann-fold domains"/>
    <property type="match status" value="1"/>
</dbReference>
<dbReference type="GO" id="GO:0004316">
    <property type="term" value="F:3-oxoacyl-[acyl-carrier-protein] reductase (NADPH) activity"/>
    <property type="evidence" value="ECO:0007669"/>
    <property type="project" value="UniProtKB-EC"/>
</dbReference>
<proteinExistence type="inferred from homology"/>
<evidence type="ECO:0000256" key="4">
    <source>
        <dbReference type="ARBA" id="ARBA00022516"/>
    </source>
</evidence>
<comment type="catalytic activity">
    <reaction evidence="7">
        <text>a (3R)-hydroxyacyl-[ACP] + NADP(+) = a 3-oxoacyl-[ACP] + NADPH + H(+)</text>
        <dbReference type="Rhea" id="RHEA:17397"/>
        <dbReference type="Rhea" id="RHEA-COMP:9916"/>
        <dbReference type="Rhea" id="RHEA-COMP:9945"/>
        <dbReference type="ChEBI" id="CHEBI:15378"/>
        <dbReference type="ChEBI" id="CHEBI:57783"/>
        <dbReference type="ChEBI" id="CHEBI:58349"/>
        <dbReference type="ChEBI" id="CHEBI:78776"/>
        <dbReference type="ChEBI" id="CHEBI:78827"/>
        <dbReference type="EC" id="1.1.1.100"/>
    </reaction>
</comment>
<keyword evidence="9" id="KW-1185">Reference proteome</keyword>
<organism evidence="8 9">
    <name type="scientific">Anisodus acutangulus</name>
    <dbReference type="NCBI Taxonomy" id="402998"/>
    <lineage>
        <taxon>Eukaryota</taxon>
        <taxon>Viridiplantae</taxon>
        <taxon>Streptophyta</taxon>
        <taxon>Embryophyta</taxon>
        <taxon>Tracheophyta</taxon>
        <taxon>Spermatophyta</taxon>
        <taxon>Magnoliopsida</taxon>
        <taxon>eudicotyledons</taxon>
        <taxon>Gunneridae</taxon>
        <taxon>Pentapetalae</taxon>
        <taxon>asterids</taxon>
        <taxon>lamiids</taxon>
        <taxon>Solanales</taxon>
        <taxon>Solanaceae</taxon>
        <taxon>Solanoideae</taxon>
        <taxon>Hyoscyameae</taxon>
        <taxon>Anisodus</taxon>
    </lineage>
</organism>
<evidence type="ECO:0000256" key="1">
    <source>
        <dbReference type="ARBA" id="ARBA00005194"/>
    </source>
</evidence>
<dbReference type="InterPro" id="IPR050259">
    <property type="entry name" value="SDR"/>
</dbReference>
<keyword evidence="4" id="KW-0444">Lipid biosynthesis</keyword>
<dbReference type="PANTHER" id="PTHR42879">
    <property type="entry name" value="3-OXOACYL-(ACYL-CARRIER-PROTEIN) REDUCTASE"/>
    <property type="match status" value="1"/>
</dbReference>
<comment type="pathway">
    <text evidence="1">Lipid metabolism; fatty acid biosynthesis.</text>
</comment>
<dbReference type="Proteomes" id="UP001152561">
    <property type="component" value="Unassembled WGS sequence"/>
</dbReference>
<gene>
    <name evidence="8" type="ORF">K7X08_034986</name>
</gene>
<accession>A0A9Q1LJK7</accession>
<comment type="similarity">
    <text evidence="2">Belongs to the short-chain dehydrogenases/reductases (SDR) family.</text>
</comment>
<evidence type="ECO:0000313" key="8">
    <source>
        <dbReference type="EMBL" id="KAJ8536585.1"/>
    </source>
</evidence>
<dbReference type="OrthoDB" id="1393670at2759"/>
<reference evidence="9" key="1">
    <citation type="journal article" date="2023" name="Proc. Natl. Acad. Sci. U.S.A.">
        <title>Genomic and structural basis for evolution of tropane alkaloid biosynthesis.</title>
        <authorList>
            <person name="Wanga Y.-J."/>
            <person name="Taina T."/>
            <person name="Yua J.-Y."/>
            <person name="Lia J."/>
            <person name="Xua B."/>
            <person name="Chenc J."/>
            <person name="D'Auriad J.C."/>
            <person name="Huanga J.-P."/>
            <person name="Huanga S.-X."/>
        </authorList>
    </citation>
    <scope>NUCLEOTIDE SEQUENCE [LARGE SCALE GENOMIC DNA]</scope>
    <source>
        <strain evidence="9">cv. KIB-2019</strain>
    </source>
</reference>
<evidence type="ECO:0000313" key="9">
    <source>
        <dbReference type="Proteomes" id="UP001152561"/>
    </source>
</evidence>
<dbReference type="InterPro" id="IPR036291">
    <property type="entry name" value="NAD(P)-bd_dom_sf"/>
</dbReference>
<dbReference type="PANTHER" id="PTHR42879:SF2">
    <property type="entry name" value="3-OXOACYL-[ACYL-CARRIER-PROTEIN] REDUCTASE FABG"/>
    <property type="match status" value="1"/>
</dbReference>
<dbReference type="Pfam" id="PF13561">
    <property type="entry name" value="adh_short_C2"/>
    <property type="match status" value="1"/>
</dbReference>
<keyword evidence="6" id="KW-0275">Fatty acid biosynthesis</keyword>
<dbReference type="EMBL" id="JAJAGQ010000018">
    <property type="protein sequence ID" value="KAJ8536585.1"/>
    <property type="molecule type" value="Genomic_DNA"/>
</dbReference>
<keyword evidence="5" id="KW-0276">Fatty acid metabolism</keyword>
<dbReference type="Gene3D" id="3.40.50.720">
    <property type="entry name" value="NAD(P)-binding Rossmann-like Domain"/>
    <property type="match status" value="1"/>
</dbReference>
<protein>
    <recommendedName>
        <fullName evidence="3">3-oxoacyl-[acyl-carrier-protein] reductase</fullName>
        <ecNumber evidence="3">1.1.1.100</ecNumber>
    </recommendedName>
</protein>
<comment type="caution">
    <text evidence="8">The sequence shown here is derived from an EMBL/GenBank/DDBJ whole genome shotgun (WGS) entry which is preliminary data.</text>
</comment>
<evidence type="ECO:0000256" key="6">
    <source>
        <dbReference type="ARBA" id="ARBA00023160"/>
    </source>
</evidence>